<dbReference type="EMBL" id="CAMXCT030000001">
    <property type="protein sequence ID" value="CAL4759089.1"/>
    <property type="molecule type" value="Genomic_DNA"/>
</dbReference>
<dbReference type="EMBL" id="CAMXCT010000001">
    <property type="protein sequence ID" value="CAI3971777.1"/>
    <property type="molecule type" value="Genomic_DNA"/>
</dbReference>
<evidence type="ECO:0000259" key="1">
    <source>
        <dbReference type="Pfam" id="PF01609"/>
    </source>
</evidence>
<dbReference type="GO" id="GO:0004803">
    <property type="term" value="F:transposase activity"/>
    <property type="evidence" value="ECO:0007669"/>
    <property type="project" value="InterPro"/>
</dbReference>
<feature type="domain" description="Transposase IS4-like" evidence="1">
    <location>
        <begin position="324"/>
        <end position="467"/>
    </location>
</feature>
<dbReference type="Pfam" id="PF01609">
    <property type="entry name" value="DDE_Tnp_1"/>
    <property type="match status" value="2"/>
</dbReference>
<name>A0A9P1BEA9_9DINO</name>
<dbReference type="PANTHER" id="PTHR30007:SF1">
    <property type="entry name" value="BLR1914 PROTEIN"/>
    <property type="match status" value="1"/>
</dbReference>
<evidence type="ECO:0000313" key="4">
    <source>
        <dbReference type="EMBL" id="CAL4759089.1"/>
    </source>
</evidence>
<dbReference type="InterPro" id="IPR002559">
    <property type="entry name" value="Transposase_11"/>
</dbReference>
<dbReference type="AlphaFoldDB" id="A0A9P1BEA9"/>
<reference evidence="2" key="1">
    <citation type="submission" date="2022-10" db="EMBL/GenBank/DDBJ databases">
        <authorList>
            <person name="Chen Y."/>
            <person name="Dougan E. K."/>
            <person name="Chan C."/>
            <person name="Rhodes N."/>
            <person name="Thang M."/>
        </authorList>
    </citation>
    <scope>NUCLEOTIDE SEQUENCE</scope>
</reference>
<sequence length="477" mass="55140">MADTAQRRMTKSPVRLAREALRIGEEGLPSYSAAKSPKKFTQPQLFAVLVLRQFFKTDYRGIVALLEDIERLGLIGKKPDAAVDATGLESRHASRHYVSRAGQKRYLRSDWPKLTVVCDTASHLIAGASVARGPSQDSPDFFPAMYQAGCHVRWYRVFADAGYDAEHNHEFCRDVLGMKSSIITLNRRNMGRRWPLTKYRRQMKRTAYRRDYGQRWQVESVFSRYKRLLGAALRARTDASQAREMLLRVLVHNLMLLRMEPETEDLQAELSDEHWLLIADLFENPKPSPKGGRPMVDPRACFEGVLWQDRLAGRFRGRDVCSGKKRGERVGKTKRGKGTKVMVLADARGLPLSIDVASASEAEVNLVEPLLNMAATRYVPNKLIYDKAADCDALRDRLARRNIDLISPHRKNRVRRKTQDGRKLRRYRRRWKIERTVSWLHDFRRLLVRHEFYWSLYQGFSKLACIIMAVRRLLDTL</sequence>
<keyword evidence="5" id="KW-1185">Reference proteome</keyword>
<comment type="caution">
    <text evidence="2">The sequence shown here is derived from an EMBL/GenBank/DDBJ whole genome shotgun (WGS) entry which is preliminary data.</text>
</comment>
<dbReference type="GO" id="GO:0003677">
    <property type="term" value="F:DNA binding"/>
    <property type="evidence" value="ECO:0007669"/>
    <property type="project" value="InterPro"/>
</dbReference>
<evidence type="ECO:0000313" key="5">
    <source>
        <dbReference type="Proteomes" id="UP001152797"/>
    </source>
</evidence>
<protein>
    <submittedName>
        <fullName evidence="4">Transposase for insertion sequence element IS402</fullName>
    </submittedName>
</protein>
<dbReference type="Proteomes" id="UP001152797">
    <property type="component" value="Unassembled WGS sequence"/>
</dbReference>
<feature type="domain" description="Transposase IS4-like" evidence="1">
    <location>
        <begin position="78"/>
        <end position="254"/>
    </location>
</feature>
<evidence type="ECO:0000313" key="2">
    <source>
        <dbReference type="EMBL" id="CAI3971777.1"/>
    </source>
</evidence>
<proteinExistence type="predicted"/>
<gene>
    <name evidence="2" type="ORF">C1SCF055_LOCUS367</name>
</gene>
<dbReference type="GO" id="GO:0006313">
    <property type="term" value="P:DNA transposition"/>
    <property type="evidence" value="ECO:0007669"/>
    <property type="project" value="InterPro"/>
</dbReference>
<evidence type="ECO:0000313" key="3">
    <source>
        <dbReference type="EMBL" id="CAL1125152.1"/>
    </source>
</evidence>
<accession>A0A9P1BEA9</accession>
<reference evidence="3" key="2">
    <citation type="submission" date="2024-04" db="EMBL/GenBank/DDBJ databases">
        <authorList>
            <person name="Chen Y."/>
            <person name="Shah S."/>
            <person name="Dougan E. K."/>
            <person name="Thang M."/>
            <person name="Chan C."/>
        </authorList>
    </citation>
    <scope>NUCLEOTIDE SEQUENCE [LARGE SCALE GENOMIC DNA]</scope>
</reference>
<organism evidence="2">
    <name type="scientific">Cladocopium goreaui</name>
    <dbReference type="NCBI Taxonomy" id="2562237"/>
    <lineage>
        <taxon>Eukaryota</taxon>
        <taxon>Sar</taxon>
        <taxon>Alveolata</taxon>
        <taxon>Dinophyceae</taxon>
        <taxon>Suessiales</taxon>
        <taxon>Symbiodiniaceae</taxon>
        <taxon>Cladocopium</taxon>
    </lineage>
</organism>
<dbReference type="PANTHER" id="PTHR30007">
    <property type="entry name" value="PHP DOMAIN PROTEIN"/>
    <property type="match status" value="1"/>
</dbReference>
<dbReference type="EMBL" id="CAMXCT020000001">
    <property type="protein sequence ID" value="CAL1125152.1"/>
    <property type="molecule type" value="Genomic_DNA"/>
</dbReference>